<accession>A0A271J506</accession>
<dbReference type="GO" id="GO:0006508">
    <property type="term" value="P:proteolysis"/>
    <property type="evidence" value="ECO:0007669"/>
    <property type="project" value="InterPro"/>
</dbReference>
<dbReference type="SMART" id="SM00060">
    <property type="entry name" value="FN3"/>
    <property type="match status" value="1"/>
</dbReference>
<evidence type="ECO:0000256" key="3">
    <source>
        <dbReference type="ARBA" id="ARBA00023049"/>
    </source>
</evidence>
<gene>
    <name evidence="6" type="ORF">BSZ37_17740</name>
</gene>
<feature type="domain" description="Fibronectin type-III" evidence="5">
    <location>
        <begin position="384"/>
        <end position="484"/>
    </location>
</feature>
<keyword evidence="3" id="KW-0645">Protease</keyword>
<dbReference type="PROSITE" id="PS50853">
    <property type="entry name" value="FN3"/>
    <property type="match status" value="1"/>
</dbReference>
<reference evidence="6 7" key="1">
    <citation type="submission" date="2016-11" db="EMBL/GenBank/DDBJ databases">
        <title>Study of marine rhodopsin-containing bacteria.</title>
        <authorList>
            <person name="Yoshizawa S."/>
            <person name="Kumagai Y."/>
            <person name="Kogure K."/>
        </authorList>
    </citation>
    <scope>NUCLEOTIDE SEQUENCE [LARGE SCALE GENOMIC DNA]</scope>
    <source>
        <strain evidence="6 7">SAORIC-28</strain>
    </source>
</reference>
<dbReference type="Gene3D" id="3.40.630.10">
    <property type="entry name" value="Zn peptidases"/>
    <property type="match status" value="1"/>
</dbReference>
<dbReference type="Gene3D" id="2.60.40.10">
    <property type="entry name" value="Immunoglobulins"/>
    <property type="match status" value="1"/>
</dbReference>
<dbReference type="Pfam" id="PF04389">
    <property type="entry name" value="Peptidase_M28"/>
    <property type="match status" value="1"/>
</dbReference>
<keyword evidence="3" id="KW-0378">Hydrolase</keyword>
<dbReference type="SUPFAM" id="SSF49265">
    <property type="entry name" value="Fibronectin type III"/>
    <property type="match status" value="1"/>
</dbReference>
<comment type="caution">
    <text evidence="6">The sequence shown here is derived from an EMBL/GenBank/DDBJ whole genome shotgun (WGS) entry which is preliminary data.</text>
</comment>
<evidence type="ECO:0000256" key="2">
    <source>
        <dbReference type="ARBA" id="ARBA00022525"/>
    </source>
</evidence>
<dbReference type="EMBL" id="MQWD01000001">
    <property type="protein sequence ID" value="PAP78144.1"/>
    <property type="molecule type" value="Genomic_DNA"/>
</dbReference>
<dbReference type="GO" id="GO:0005576">
    <property type="term" value="C:extracellular region"/>
    <property type="evidence" value="ECO:0007669"/>
    <property type="project" value="UniProtKB-SubCell"/>
</dbReference>
<keyword evidence="7" id="KW-1185">Reference proteome</keyword>
<evidence type="ECO:0000256" key="4">
    <source>
        <dbReference type="SAM" id="SignalP"/>
    </source>
</evidence>
<feature type="signal peptide" evidence="4">
    <location>
        <begin position="1"/>
        <end position="16"/>
    </location>
</feature>
<dbReference type="AlphaFoldDB" id="A0A271J506"/>
<dbReference type="InterPro" id="IPR007484">
    <property type="entry name" value="Peptidase_M28"/>
</dbReference>
<evidence type="ECO:0000256" key="1">
    <source>
        <dbReference type="ARBA" id="ARBA00004613"/>
    </source>
</evidence>
<keyword evidence="3" id="KW-0482">Metalloprotease</keyword>
<keyword evidence="4" id="KW-0732">Signal</keyword>
<comment type="subcellular location">
    <subcellularLocation>
        <location evidence="1">Secreted</location>
    </subcellularLocation>
</comment>
<organism evidence="6 7">
    <name type="scientific">Rubrivirga marina</name>
    <dbReference type="NCBI Taxonomy" id="1196024"/>
    <lineage>
        <taxon>Bacteria</taxon>
        <taxon>Pseudomonadati</taxon>
        <taxon>Rhodothermota</taxon>
        <taxon>Rhodothermia</taxon>
        <taxon>Rhodothermales</taxon>
        <taxon>Rubricoccaceae</taxon>
        <taxon>Rubrivirga</taxon>
    </lineage>
</organism>
<dbReference type="InterPro" id="IPR036116">
    <property type="entry name" value="FN3_sf"/>
</dbReference>
<feature type="chain" id="PRO_5012718453" evidence="4">
    <location>
        <begin position="17"/>
        <end position="484"/>
    </location>
</feature>
<dbReference type="OrthoDB" id="9787436at2"/>
<name>A0A271J506_9BACT</name>
<dbReference type="PANTHER" id="PTHR12147">
    <property type="entry name" value="METALLOPEPTIDASE M28 FAMILY MEMBER"/>
    <property type="match status" value="1"/>
</dbReference>
<dbReference type="InterPro" id="IPR013783">
    <property type="entry name" value="Ig-like_fold"/>
</dbReference>
<dbReference type="GO" id="GO:0008235">
    <property type="term" value="F:metalloexopeptidase activity"/>
    <property type="evidence" value="ECO:0007669"/>
    <property type="project" value="InterPro"/>
</dbReference>
<evidence type="ECO:0000259" key="5">
    <source>
        <dbReference type="PROSITE" id="PS50853"/>
    </source>
</evidence>
<dbReference type="RefSeq" id="WP_095511822.1">
    <property type="nucleotide sequence ID" value="NZ_MQWD01000001.1"/>
</dbReference>
<dbReference type="SUPFAM" id="SSF53187">
    <property type="entry name" value="Zn-dependent exopeptidases"/>
    <property type="match status" value="1"/>
</dbReference>
<sequence>MRLALLVCLLAPVALAQPGVEQGRPADRSWPDSLVGGTAPPAEVQRLYDIAAAVSQDRIEADIRTLAGFGTRHTLSDTTSDTRGIGAARRWIRAEFERISAACGGCLEVVEQRRTISGEARIPEPTDVVNILAIQRGTSDPNRYVVMSGDIDSRVSDALDATSDSPGANDNASGMAGTIEAARVLSQYEFPGTIVYAGLSGEEQGLFGGQIMAETAREEGWFIEAVLNNDMIGNSCGIDGVCDNTSARVFSEATRPIETEREARLRRFTGGEVDGPSRNLARVVDRMADQYIRNLDIMMVYRLDRFGRGGHHTPFTNVGYPGVRIMETHEHYDRQHQDLRTETYPDGTPRHFGDTVEYVDFQYAAKLTALNAVTLAGLAGAPAPPSNVGIDGAVQPSTTLEWDRPDAAANPQLAGFRVHWRLTTEPQWQWSVYVPDSGEARQRYTLENVVIDNYLFGVSAVAVDGSESPVVFPGPIGAFDYVPE</sequence>
<proteinExistence type="predicted"/>
<evidence type="ECO:0000313" key="7">
    <source>
        <dbReference type="Proteomes" id="UP000216339"/>
    </source>
</evidence>
<dbReference type="Proteomes" id="UP000216339">
    <property type="component" value="Unassembled WGS sequence"/>
</dbReference>
<protein>
    <submittedName>
        <fullName evidence="6">Peptidase M28</fullName>
    </submittedName>
</protein>
<dbReference type="CDD" id="cd00063">
    <property type="entry name" value="FN3"/>
    <property type="match status" value="1"/>
</dbReference>
<dbReference type="PANTHER" id="PTHR12147:SF26">
    <property type="entry name" value="PEPTIDASE M28 DOMAIN-CONTAINING PROTEIN"/>
    <property type="match status" value="1"/>
</dbReference>
<evidence type="ECO:0000313" key="6">
    <source>
        <dbReference type="EMBL" id="PAP78144.1"/>
    </source>
</evidence>
<dbReference type="InterPro" id="IPR045175">
    <property type="entry name" value="M28_fam"/>
</dbReference>
<keyword evidence="2" id="KW-0964">Secreted</keyword>
<dbReference type="InterPro" id="IPR003961">
    <property type="entry name" value="FN3_dom"/>
</dbReference>